<sequence length="269" mass="28629">MRVLKLAVVAPAIALTPLAYSSAFGGDPLLATAVGIILLGLHLLGGSASGTVFLSTVLYSVPYAMALSGFLRVAFPQAHEAISEAVLNDPYFSSPAVILSLIGLSVLAEYADSAEGLEKALGVPGWRVFIYALPVVVLALLVSTGLMWLGRSLNITTGGIVLPLLLLLLGIVLAYSSVEGGRYGRVIAAVEVPPMNGEVVIETSGGEKSVPISRSSAFEWDTLRLEVELEERPKRVRLRNDDGERILIPLIESTDGKTLFLLYRVDREG</sequence>
<dbReference type="STRING" id="163003.CL1_1278"/>
<accession>I3ZUU3</accession>
<name>I3ZUU3_THECF</name>
<gene>
    <name evidence="2" type="ORF">CL1_1278</name>
</gene>
<dbReference type="KEGG" id="thm:CL1_1278"/>
<dbReference type="GeneID" id="13037671"/>
<evidence type="ECO:0000313" key="3">
    <source>
        <dbReference type="Proteomes" id="UP000006064"/>
    </source>
</evidence>
<protein>
    <submittedName>
        <fullName evidence="2">Uncharacterized protein</fullName>
    </submittedName>
</protein>
<dbReference type="EMBL" id="CP003651">
    <property type="protein sequence ID" value="AFL95477.1"/>
    <property type="molecule type" value="Genomic_DNA"/>
</dbReference>
<keyword evidence="1" id="KW-0812">Transmembrane</keyword>
<proteinExistence type="predicted"/>
<feature type="transmembrane region" description="Helical" evidence="1">
    <location>
        <begin position="91"/>
        <end position="108"/>
    </location>
</feature>
<keyword evidence="1" id="KW-0472">Membrane</keyword>
<feature type="transmembrane region" description="Helical" evidence="1">
    <location>
        <begin position="128"/>
        <end position="149"/>
    </location>
</feature>
<organism evidence="2 3">
    <name type="scientific">Thermococcus cleftensis (strain DSM 27260 / KACC 17922 / CL1)</name>
    <dbReference type="NCBI Taxonomy" id="163003"/>
    <lineage>
        <taxon>Archaea</taxon>
        <taxon>Methanobacteriati</taxon>
        <taxon>Methanobacteriota</taxon>
        <taxon>Thermococci</taxon>
        <taxon>Thermococcales</taxon>
        <taxon>Thermococcaceae</taxon>
        <taxon>Thermococcus</taxon>
    </lineage>
</organism>
<dbReference type="AlphaFoldDB" id="I3ZUU3"/>
<reference evidence="2 3" key="1">
    <citation type="journal article" date="2012" name="J. Bacteriol.">
        <title>Complete Genome Sequence of the Hyperthermophilic Archaeon Thermococcus sp. Strain CL1, Isolated from a Paralvinella sp. Polychaete Worm Collected from a Hydrothermal Vent.</title>
        <authorList>
            <person name="Jung J.H."/>
            <person name="Holden J.F."/>
            <person name="Seo D.H."/>
            <person name="Park K.H."/>
            <person name="Shin H."/>
            <person name="Ryu S."/>
            <person name="Lee J.H."/>
            <person name="Park C.S."/>
        </authorList>
    </citation>
    <scope>NUCLEOTIDE SEQUENCE [LARGE SCALE GENOMIC DNA]</scope>
    <source>
        <strain evidence="3">DSM 27260 / KACC 17922 / CL1</strain>
    </source>
</reference>
<evidence type="ECO:0000256" key="1">
    <source>
        <dbReference type="SAM" id="Phobius"/>
    </source>
</evidence>
<feature type="transmembrane region" description="Helical" evidence="1">
    <location>
        <begin position="31"/>
        <end position="54"/>
    </location>
</feature>
<dbReference type="HOGENOM" id="CLU_965126_0_0_2"/>
<feature type="transmembrane region" description="Helical" evidence="1">
    <location>
        <begin position="61"/>
        <end position="79"/>
    </location>
</feature>
<evidence type="ECO:0000313" key="2">
    <source>
        <dbReference type="EMBL" id="AFL95477.1"/>
    </source>
</evidence>
<keyword evidence="1" id="KW-1133">Transmembrane helix</keyword>
<dbReference type="OrthoDB" id="102004at2157"/>
<feature type="transmembrane region" description="Helical" evidence="1">
    <location>
        <begin position="155"/>
        <end position="175"/>
    </location>
</feature>
<dbReference type="Proteomes" id="UP000006064">
    <property type="component" value="Chromosome"/>
</dbReference>
<keyword evidence="3" id="KW-1185">Reference proteome</keyword>
<dbReference type="RefSeq" id="WP_014789110.1">
    <property type="nucleotide sequence ID" value="NC_018015.1"/>
</dbReference>